<accession>W8CB10</accession>
<evidence type="ECO:0000256" key="3">
    <source>
        <dbReference type="ARBA" id="ARBA00015522"/>
    </source>
</evidence>
<comment type="similarity">
    <text evidence="2">Belongs to the NOP16 family.</text>
</comment>
<dbReference type="InterPro" id="IPR019002">
    <property type="entry name" value="Ribosome_biogenesis_Nop16"/>
</dbReference>
<keyword evidence="4" id="KW-0539">Nucleus</keyword>
<dbReference type="EMBL" id="GAMC01000869">
    <property type="protein sequence ID" value="JAC05687.1"/>
    <property type="molecule type" value="mRNA"/>
</dbReference>
<evidence type="ECO:0000313" key="6">
    <source>
        <dbReference type="EMBL" id="JAC05687.1"/>
    </source>
</evidence>
<dbReference type="EMBL" id="CAJHJT010000001">
    <property type="protein sequence ID" value="CAD6991211.1"/>
    <property type="molecule type" value="Genomic_DNA"/>
</dbReference>
<reference evidence="6" key="1">
    <citation type="submission" date="2013-07" db="EMBL/GenBank/DDBJ databases">
        <authorList>
            <person name="Geib S."/>
        </authorList>
    </citation>
    <scope>NUCLEOTIDE SEQUENCE</scope>
</reference>
<keyword evidence="7" id="KW-1185">Reference proteome</keyword>
<dbReference type="PANTHER" id="PTHR13243">
    <property type="entry name" value="HSPC111 PROTEIN-RELATED"/>
    <property type="match status" value="1"/>
</dbReference>
<organism evidence="6">
    <name type="scientific">Ceratitis capitata</name>
    <name type="common">Mediterranean fruit fly</name>
    <name type="synonym">Tephritis capitata</name>
    <dbReference type="NCBI Taxonomy" id="7213"/>
    <lineage>
        <taxon>Eukaryota</taxon>
        <taxon>Metazoa</taxon>
        <taxon>Ecdysozoa</taxon>
        <taxon>Arthropoda</taxon>
        <taxon>Hexapoda</taxon>
        <taxon>Insecta</taxon>
        <taxon>Pterygota</taxon>
        <taxon>Neoptera</taxon>
        <taxon>Endopterygota</taxon>
        <taxon>Diptera</taxon>
        <taxon>Brachycera</taxon>
        <taxon>Muscomorpha</taxon>
        <taxon>Tephritoidea</taxon>
        <taxon>Tephritidae</taxon>
        <taxon>Ceratitis</taxon>
        <taxon>Ceratitis</taxon>
    </lineage>
</organism>
<evidence type="ECO:0000313" key="7">
    <source>
        <dbReference type="Proteomes" id="UP000606786"/>
    </source>
</evidence>
<evidence type="ECO:0000313" key="5">
    <source>
        <dbReference type="EMBL" id="CAD6991211.1"/>
    </source>
</evidence>
<evidence type="ECO:0000256" key="1">
    <source>
        <dbReference type="ARBA" id="ARBA00004604"/>
    </source>
</evidence>
<dbReference type="PANTHER" id="PTHR13243:SF1">
    <property type="entry name" value="NUCLEOLAR PROTEIN 16"/>
    <property type="match status" value="1"/>
</dbReference>
<dbReference type="OrthoDB" id="285729at2759"/>
<gene>
    <name evidence="6" type="primary">NOP16</name>
    <name evidence="5" type="ORF">CCAP1982_LOCUS149</name>
</gene>
<reference evidence="6" key="2">
    <citation type="journal article" date="2014" name="BMC Genomics">
        <title>A genomic perspective to assessing quality of mass-reared SIT flies used in Mediterranean fruit fly (Ceratitis capitata) eradication in California.</title>
        <authorList>
            <person name="Calla B."/>
            <person name="Hall B."/>
            <person name="Hou S."/>
            <person name="Geib S.M."/>
        </authorList>
    </citation>
    <scope>NUCLEOTIDE SEQUENCE</scope>
</reference>
<dbReference type="Proteomes" id="UP000606786">
    <property type="component" value="Unassembled WGS sequence"/>
</dbReference>
<dbReference type="Pfam" id="PF09420">
    <property type="entry name" value="Nop16"/>
    <property type="match status" value="1"/>
</dbReference>
<comment type="subcellular location">
    <subcellularLocation>
        <location evidence="1">Nucleus</location>
        <location evidence="1">Nucleolus</location>
    </subcellularLocation>
</comment>
<evidence type="ECO:0000256" key="4">
    <source>
        <dbReference type="ARBA" id="ARBA00023242"/>
    </source>
</evidence>
<protein>
    <recommendedName>
        <fullName evidence="3">Nucleolar protein 16</fullName>
    </recommendedName>
</protein>
<dbReference type="GO" id="GO:0042273">
    <property type="term" value="P:ribosomal large subunit biogenesis"/>
    <property type="evidence" value="ECO:0007669"/>
    <property type="project" value="TreeGrafter"/>
</dbReference>
<sequence>MKIRKNHQRKRYRYNCNRKTMRKTRESTGKIKDPEMKKLWIETKRNKNFFEMGLASDPNKSVPIPNFKQHRIKTVKIINGFVEEEMDDEELKSKISDRPRGYVIEKLEADAAEPREKLLRLPKNSIDHLSYFLDKYKFNYKAMVTDRRNYLQWTWKQFRMKIRKFMSIPEQFNAYLKQRNLKEGEKPAWEEYDSDSEWK</sequence>
<dbReference type="AlphaFoldDB" id="W8CB10"/>
<dbReference type="KEGG" id="ccat:101463326"/>
<evidence type="ECO:0000256" key="2">
    <source>
        <dbReference type="ARBA" id="ARBA00008479"/>
    </source>
</evidence>
<proteinExistence type="evidence at transcript level"/>
<reference evidence="5" key="3">
    <citation type="submission" date="2020-11" db="EMBL/GenBank/DDBJ databases">
        <authorList>
            <person name="Whitehead M."/>
        </authorList>
    </citation>
    <scope>NUCLEOTIDE SEQUENCE</scope>
    <source>
        <strain evidence="5">EGII</strain>
    </source>
</reference>
<dbReference type="GO" id="GO:0005730">
    <property type="term" value="C:nucleolus"/>
    <property type="evidence" value="ECO:0007669"/>
    <property type="project" value="UniProtKB-SubCell"/>
</dbReference>
<dbReference type="GeneID" id="101463326"/>
<name>W8CB10_CERCA</name>